<dbReference type="Pfam" id="PF21269">
    <property type="entry name" value="TreT_GT1"/>
    <property type="match status" value="1"/>
</dbReference>
<evidence type="ECO:0000256" key="1">
    <source>
        <dbReference type="ARBA" id="ARBA00009481"/>
    </source>
</evidence>
<dbReference type="PANTHER" id="PTHR47779:SF1">
    <property type="entry name" value="SYNTHASE (CCG-9), PUTATIVE (AFU_ORTHOLOGUE AFUA_3G12100)-RELATED"/>
    <property type="match status" value="1"/>
</dbReference>
<evidence type="ECO:0000259" key="8">
    <source>
        <dbReference type="Pfam" id="PF21269"/>
    </source>
</evidence>
<keyword evidence="6" id="KW-0119">Carbohydrate metabolism</keyword>
<evidence type="ECO:0000313" key="9">
    <source>
        <dbReference type="EMBL" id="RMZ08405.1"/>
    </source>
</evidence>
<dbReference type="PANTHER" id="PTHR47779">
    <property type="entry name" value="SYNTHASE (CCG-9), PUTATIVE (AFU_ORTHOLOGUE AFUA_3G12100)-RELATED"/>
    <property type="match status" value="1"/>
</dbReference>
<keyword evidence="5" id="KW-0808">Transferase</keyword>
<dbReference type="SUPFAM" id="SSF53756">
    <property type="entry name" value="UDP-Glycosyltransferase/glycogen phosphorylase"/>
    <property type="match status" value="1"/>
</dbReference>
<feature type="domain" description="Trehalose synthase N-terminal" evidence="8">
    <location>
        <begin position="303"/>
        <end position="464"/>
    </location>
</feature>
<evidence type="ECO:0000256" key="6">
    <source>
        <dbReference type="ARBA" id="ARBA00023277"/>
    </source>
</evidence>
<evidence type="ECO:0008006" key="11">
    <source>
        <dbReference type="Google" id="ProtNLM"/>
    </source>
</evidence>
<dbReference type="InterPro" id="IPR001296">
    <property type="entry name" value="Glyco_trans_1"/>
</dbReference>
<sequence length="762" mass="84579">MAQLHKLRRIDNSSHLQLSHSQASSDFSPLTEPFILYQHTFLPGIVMAHNANPTTPAQEKHAFEAAAPEKHIERMKTIKEEKGEIGIALSEIWAGITIEEKRGGESLEIGFACHDGTYNIDFAVHTLSVDPGAEGLLQDTSCPTFLPRNRVGQETAIASYIICIVGNYSKKNQYKFLGCGLSQELLQLSPQTAARLWAELDIVPVVIPDSEGGSLISGRMVHPTLGVDEMADSLSRKCLSFFGPNSQPRIQVGFTNKVEVDLASRAQLTALAQYEQSVNGSTWSAALKYSQALKQSGKKMAFFSATPQGGGVALMRHALIRFYNLLGVDCTWWVPKPKPEVFRVTKTNHNILQGVAAPEERLTEERQQLIRDWIFSNANRYWTRSGGPLAPRSQGGADCVFVDDPQMPAIVEIAKAQDPTRPVVFRSHIQIRSDLAAQPETPTAEVWNWLWSQAQHADLFISHPVAAFVPSAVGQTTLGYMPATTDWFDGLNKELSNFDTEYYLHEFNTQCLRQRMTTLQYPKRDYVIQIARFDPSKGIPDVLASYAEFRRVSKYCKNLESVETPQLVVCGHYSVDDPDGTIVLNQTLELLDKQYSDIEKDVVVMRLGPADQLLNALMSNAKVALQLSTREGFEVKVSEGLHKGVPMIVSSAGGIPLQVQHGKSGYIVEPGDTKAVAQYLDLLFSDTAKYKSMSVFAATHVSDEVSTVGNAICWMYLADTLTMEGGEKLEPNGRWIWDLAREAAGKPMKDNEEVWLPRDRTT</sequence>
<dbReference type="Proteomes" id="UP000280598">
    <property type="component" value="Unassembled WGS sequence"/>
</dbReference>
<dbReference type="GO" id="GO:0016757">
    <property type="term" value="F:glycosyltransferase activity"/>
    <property type="evidence" value="ECO:0007669"/>
    <property type="project" value="UniProtKB-KW"/>
</dbReference>
<keyword evidence="3" id="KW-0313">Glucose metabolism</keyword>
<comment type="similarity">
    <text evidence="1">Belongs to the glycosyltransferase group 1 family. Glycosyltransferase 4 subfamily.</text>
</comment>
<proteinExistence type="inferred from homology"/>
<dbReference type="GO" id="GO:0006006">
    <property type="term" value="P:glucose metabolic process"/>
    <property type="evidence" value="ECO:0007669"/>
    <property type="project" value="UniProtKB-KW"/>
</dbReference>
<protein>
    <recommendedName>
        <fullName evidence="11">Glycosyl transferase family 1 domain-containing protein</fullName>
    </recommendedName>
</protein>
<feature type="domain" description="Glycosyl transferase family 1" evidence="7">
    <location>
        <begin position="520"/>
        <end position="694"/>
    </location>
</feature>
<dbReference type="Pfam" id="PF00534">
    <property type="entry name" value="Glycos_transf_1"/>
    <property type="match status" value="1"/>
</dbReference>
<evidence type="ECO:0000256" key="2">
    <source>
        <dbReference type="ARBA" id="ARBA00011738"/>
    </source>
</evidence>
<dbReference type="Gene3D" id="3.40.50.2000">
    <property type="entry name" value="Glycogen Phosphorylase B"/>
    <property type="match status" value="2"/>
</dbReference>
<comment type="caution">
    <text evidence="9">The sequence shown here is derived from an EMBL/GenBank/DDBJ whole genome shotgun (WGS) entry which is preliminary data.</text>
</comment>
<evidence type="ECO:0000256" key="5">
    <source>
        <dbReference type="ARBA" id="ARBA00022679"/>
    </source>
</evidence>
<reference evidence="9 10" key="1">
    <citation type="journal article" date="2018" name="BMC Genomics">
        <title>Genomic evidence for intraspecific hybridization in a clonal and extremely halotolerant yeast.</title>
        <authorList>
            <person name="Gostincar C."/>
            <person name="Stajich J.E."/>
            <person name="Zupancic J."/>
            <person name="Zalar P."/>
            <person name="Gunde-Cimerman N."/>
        </authorList>
    </citation>
    <scope>NUCLEOTIDE SEQUENCE [LARGE SCALE GENOMIC DNA]</scope>
    <source>
        <strain evidence="9 10">EXF-562</strain>
    </source>
</reference>
<evidence type="ECO:0000256" key="4">
    <source>
        <dbReference type="ARBA" id="ARBA00022676"/>
    </source>
</evidence>
<dbReference type="EMBL" id="QWIS01000086">
    <property type="protein sequence ID" value="RMZ08405.1"/>
    <property type="molecule type" value="Genomic_DNA"/>
</dbReference>
<evidence type="ECO:0000313" key="10">
    <source>
        <dbReference type="Proteomes" id="UP000280598"/>
    </source>
</evidence>
<evidence type="ECO:0000259" key="7">
    <source>
        <dbReference type="Pfam" id="PF00534"/>
    </source>
</evidence>
<evidence type="ECO:0000256" key="3">
    <source>
        <dbReference type="ARBA" id="ARBA00022526"/>
    </source>
</evidence>
<dbReference type="AlphaFoldDB" id="A0A3M7H5R5"/>
<accession>A0A3M7H5R5</accession>
<keyword evidence="4" id="KW-0328">Glycosyltransferase</keyword>
<dbReference type="VEuPathDB" id="FungiDB:BTJ68_08159"/>
<dbReference type="InterPro" id="IPR052078">
    <property type="entry name" value="Trehalose_Metab_GTase"/>
</dbReference>
<name>A0A3M7H5R5_HORWE</name>
<comment type="subunit">
    <text evidence="2">Homodimer.</text>
</comment>
<organism evidence="9 10">
    <name type="scientific">Hortaea werneckii</name>
    <name type="common">Black yeast</name>
    <name type="synonym">Cladosporium werneckii</name>
    <dbReference type="NCBI Taxonomy" id="91943"/>
    <lineage>
        <taxon>Eukaryota</taxon>
        <taxon>Fungi</taxon>
        <taxon>Dikarya</taxon>
        <taxon>Ascomycota</taxon>
        <taxon>Pezizomycotina</taxon>
        <taxon>Dothideomycetes</taxon>
        <taxon>Dothideomycetidae</taxon>
        <taxon>Mycosphaerellales</taxon>
        <taxon>Teratosphaeriaceae</taxon>
        <taxon>Hortaea</taxon>
    </lineage>
</organism>
<dbReference type="InterPro" id="IPR049438">
    <property type="entry name" value="TreT_GT1"/>
</dbReference>
<gene>
    <name evidence="9" type="ORF">D0860_04676</name>
</gene>